<accession>A0A0R1MJ39</accession>
<sequence>MYMYHKDVLRFLEIVKKEDGKHEDYIKTITAINNKRKIVSRICITLYCVIPFAAIALRNEPLIIRMVACMILIIVGICTALLEIDCDKRERKIAIDTVEKYSEPLLPKIKTELKSMGYTDNVSIDFLINDLTEMNDKMKPSMRNIFAVGSFFGFSSIFTQFLTHPKILPIGIWIIGLISSLIVHSFNKKRNEPYIYAYALNILKNIKLDNIRKEQMTEKKTIETKIVKNYNFKLF</sequence>
<keyword evidence="1" id="KW-1133">Transmembrane helix</keyword>
<comment type="caution">
    <text evidence="2">The sequence shown here is derived from an EMBL/GenBank/DDBJ whole genome shotgun (WGS) entry which is preliminary data.</text>
</comment>
<evidence type="ECO:0000256" key="1">
    <source>
        <dbReference type="SAM" id="Phobius"/>
    </source>
</evidence>
<keyword evidence="1" id="KW-0812">Transmembrane</keyword>
<protein>
    <submittedName>
        <fullName evidence="2">Uncharacterized protein</fullName>
    </submittedName>
</protein>
<reference evidence="2 3" key="1">
    <citation type="journal article" date="2015" name="Genome Announc.">
        <title>Expanding the biotechnology potential of lactobacilli through comparative genomics of 213 strains and associated genera.</title>
        <authorList>
            <person name="Sun Z."/>
            <person name="Harris H.M."/>
            <person name="McCann A."/>
            <person name="Guo C."/>
            <person name="Argimon S."/>
            <person name="Zhang W."/>
            <person name="Yang X."/>
            <person name="Jeffery I.B."/>
            <person name="Cooney J.C."/>
            <person name="Kagawa T.F."/>
            <person name="Liu W."/>
            <person name="Song Y."/>
            <person name="Salvetti E."/>
            <person name="Wrobel A."/>
            <person name="Rasinkangas P."/>
            <person name="Parkhill J."/>
            <person name="Rea M.C."/>
            <person name="O'Sullivan O."/>
            <person name="Ritari J."/>
            <person name="Douillard F.P."/>
            <person name="Paul Ross R."/>
            <person name="Yang R."/>
            <person name="Briner A.E."/>
            <person name="Felis G.E."/>
            <person name="de Vos W.M."/>
            <person name="Barrangou R."/>
            <person name="Klaenhammer T.R."/>
            <person name="Caufield P.W."/>
            <person name="Cui Y."/>
            <person name="Zhang H."/>
            <person name="O'Toole P.W."/>
        </authorList>
    </citation>
    <scope>NUCLEOTIDE SEQUENCE [LARGE SCALE GENOMIC DNA]</scope>
    <source>
        <strain evidence="2 3">DSM 19519</strain>
    </source>
</reference>
<dbReference type="PATRIC" id="fig|1423759.3.peg.1108"/>
<dbReference type="AlphaFoldDB" id="A0A0R1MJ39"/>
<gene>
    <name evidence="2" type="ORF">FC92_GL001051</name>
</gene>
<name>A0A0R1MJ39_9LACO</name>
<evidence type="ECO:0000313" key="3">
    <source>
        <dbReference type="Proteomes" id="UP000051448"/>
    </source>
</evidence>
<feature type="transmembrane region" description="Helical" evidence="1">
    <location>
        <begin position="144"/>
        <end position="161"/>
    </location>
</feature>
<dbReference type="EMBL" id="AZDX01000003">
    <property type="protein sequence ID" value="KRL07982.1"/>
    <property type="molecule type" value="Genomic_DNA"/>
</dbReference>
<dbReference type="STRING" id="1423759.FC92_GL001051"/>
<feature type="transmembrane region" description="Helical" evidence="1">
    <location>
        <begin position="167"/>
        <end position="186"/>
    </location>
</feature>
<keyword evidence="1" id="KW-0472">Membrane</keyword>
<organism evidence="2 3">
    <name type="scientific">Liquorilactobacillus hordei DSM 19519</name>
    <dbReference type="NCBI Taxonomy" id="1423759"/>
    <lineage>
        <taxon>Bacteria</taxon>
        <taxon>Bacillati</taxon>
        <taxon>Bacillota</taxon>
        <taxon>Bacilli</taxon>
        <taxon>Lactobacillales</taxon>
        <taxon>Lactobacillaceae</taxon>
        <taxon>Liquorilactobacillus</taxon>
    </lineage>
</organism>
<evidence type="ECO:0000313" key="2">
    <source>
        <dbReference type="EMBL" id="KRL07982.1"/>
    </source>
</evidence>
<feature type="transmembrane region" description="Helical" evidence="1">
    <location>
        <begin position="38"/>
        <end position="57"/>
    </location>
</feature>
<feature type="transmembrane region" description="Helical" evidence="1">
    <location>
        <begin position="63"/>
        <end position="82"/>
    </location>
</feature>
<dbReference type="Proteomes" id="UP000051448">
    <property type="component" value="Unassembled WGS sequence"/>
</dbReference>
<proteinExistence type="predicted"/>
<keyword evidence="3" id="KW-1185">Reference proteome</keyword>